<reference evidence="3" key="1">
    <citation type="submission" date="2023-03" db="EMBL/GenBank/DDBJ databases">
        <title>Massive genome expansion in bonnet fungi (Mycena s.s.) driven by repeated elements and novel gene families across ecological guilds.</title>
        <authorList>
            <consortium name="Lawrence Berkeley National Laboratory"/>
            <person name="Harder C.B."/>
            <person name="Miyauchi S."/>
            <person name="Viragh M."/>
            <person name="Kuo A."/>
            <person name="Thoen E."/>
            <person name="Andreopoulos B."/>
            <person name="Lu D."/>
            <person name="Skrede I."/>
            <person name="Drula E."/>
            <person name="Henrissat B."/>
            <person name="Morin E."/>
            <person name="Kohler A."/>
            <person name="Barry K."/>
            <person name="LaButti K."/>
            <person name="Morin E."/>
            <person name="Salamov A."/>
            <person name="Lipzen A."/>
            <person name="Mereny Z."/>
            <person name="Hegedus B."/>
            <person name="Baldrian P."/>
            <person name="Stursova M."/>
            <person name="Weitz H."/>
            <person name="Taylor A."/>
            <person name="Grigoriev I.V."/>
            <person name="Nagy L.G."/>
            <person name="Martin F."/>
            <person name="Kauserud H."/>
        </authorList>
    </citation>
    <scope>NUCLEOTIDE SEQUENCE</scope>
    <source>
        <strain evidence="3">9144</strain>
    </source>
</reference>
<evidence type="ECO:0000256" key="1">
    <source>
        <dbReference type="SAM" id="MobiDB-lite"/>
    </source>
</evidence>
<evidence type="ECO:0000313" key="4">
    <source>
        <dbReference type="Proteomes" id="UP001219525"/>
    </source>
</evidence>
<sequence>MPSPRSCQLVIENFKYNGVCLGNPDVIGDSDSVTHAGGRRQASLALSCATALADDGYLVELSGRGGRHEHWHGTQARDTSQQGVGKGQPAVDETQYKPLATWQGVASSGETCGGRRAAGGGRIAGGETLCCGLRGLRFDRRVTLVTDVTRWGVFLYQMPQTL</sequence>
<feature type="region of interest" description="Disordered" evidence="1">
    <location>
        <begin position="68"/>
        <end position="89"/>
    </location>
</feature>
<dbReference type="EMBL" id="JARJCW010000151">
    <property type="protein sequence ID" value="KAJ7190355.1"/>
    <property type="molecule type" value="Genomic_DNA"/>
</dbReference>
<proteinExistence type="predicted"/>
<keyword evidence="4" id="KW-1185">Reference proteome</keyword>
<name>A0AAD6YE13_9AGAR</name>
<evidence type="ECO:0000313" key="3">
    <source>
        <dbReference type="EMBL" id="KAJ7211422.1"/>
    </source>
</evidence>
<comment type="caution">
    <text evidence="3">The sequence shown here is derived from an EMBL/GenBank/DDBJ whole genome shotgun (WGS) entry which is preliminary data.</text>
</comment>
<evidence type="ECO:0000313" key="2">
    <source>
        <dbReference type="EMBL" id="KAJ7190355.1"/>
    </source>
</evidence>
<dbReference type="Proteomes" id="UP001219525">
    <property type="component" value="Unassembled WGS sequence"/>
</dbReference>
<organism evidence="3 4">
    <name type="scientific">Mycena pura</name>
    <dbReference type="NCBI Taxonomy" id="153505"/>
    <lineage>
        <taxon>Eukaryota</taxon>
        <taxon>Fungi</taxon>
        <taxon>Dikarya</taxon>
        <taxon>Basidiomycota</taxon>
        <taxon>Agaricomycotina</taxon>
        <taxon>Agaricomycetes</taxon>
        <taxon>Agaricomycetidae</taxon>
        <taxon>Agaricales</taxon>
        <taxon>Marasmiineae</taxon>
        <taxon>Mycenaceae</taxon>
        <taxon>Mycena</taxon>
    </lineage>
</organism>
<accession>A0AAD6YE13</accession>
<dbReference type="AlphaFoldDB" id="A0AAD6YE13"/>
<gene>
    <name evidence="3" type="ORF">GGX14DRAFT_394333</name>
    <name evidence="2" type="ORF">GGX14DRAFT_408049</name>
</gene>
<protein>
    <submittedName>
        <fullName evidence="3">Uncharacterized protein</fullName>
    </submittedName>
</protein>
<dbReference type="EMBL" id="JARJCW010000026">
    <property type="protein sequence ID" value="KAJ7211422.1"/>
    <property type="molecule type" value="Genomic_DNA"/>
</dbReference>